<keyword evidence="2" id="KW-1185">Reference proteome</keyword>
<dbReference type="Proteomes" id="UP000430692">
    <property type="component" value="Unassembled WGS sequence"/>
</dbReference>
<gene>
    <name evidence="1" type="ORF">GSM42_01330</name>
</gene>
<sequence length="45" mass="5318">MIEITLPQHYLIEQHPFSEENGFTPIKTTPDSIRITKLVFRYIAE</sequence>
<comment type="caution">
    <text evidence="1">The sequence shown here is derived from an EMBL/GenBank/DDBJ whole genome shotgun (WGS) entry which is preliminary data.</text>
</comment>
<dbReference type="RefSeq" id="WP_160799439.1">
    <property type="nucleotide sequence ID" value="NZ_WUUL01000001.1"/>
</dbReference>
<dbReference type="AlphaFoldDB" id="A0A6I4VQ59"/>
<dbReference type="EMBL" id="WUUL01000001">
    <property type="protein sequence ID" value="MXQ52415.1"/>
    <property type="molecule type" value="Genomic_DNA"/>
</dbReference>
<evidence type="ECO:0000313" key="2">
    <source>
        <dbReference type="Proteomes" id="UP000430692"/>
    </source>
</evidence>
<name>A0A6I4VQ59_9BACL</name>
<proteinExistence type="predicted"/>
<accession>A0A6I4VQ59</accession>
<reference evidence="1 2" key="1">
    <citation type="submission" date="2019-12" db="EMBL/GenBank/DDBJ databases">
        <title>Whole-genome analyses of novel actinobacteria.</title>
        <authorList>
            <person name="Sahin N."/>
            <person name="Saygin H."/>
        </authorList>
    </citation>
    <scope>NUCLEOTIDE SEQUENCE [LARGE SCALE GENOMIC DNA]</scope>
    <source>
        <strain evidence="1 2">KC615</strain>
    </source>
</reference>
<evidence type="ECO:0000313" key="1">
    <source>
        <dbReference type="EMBL" id="MXQ52415.1"/>
    </source>
</evidence>
<protein>
    <submittedName>
        <fullName evidence="1">Uncharacterized protein</fullName>
    </submittedName>
</protein>
<organism evidence="1 2">
    <name type="scientific">Shimazuella alba</name>
    <dbReference type="NCBI Taxonomy" id="2690964"/>
    <lineage>
        <taxon>Bacteria</taxon>
        <taxon>Bacillati</taxon>
        <taxon>Bacillota</taxon>
        <taxon>Bacilli</taxon>
        <taxon>Bacillales</taxon>
        <taxon>Thermoactinomycetaceae</taxon>
        <taxon>Shimazuella</taxon>
    </lineage>
</organism>